<name>A0A0B1R9I2_9GAMM</name>
<evidence type="ECO:0000256" key="6">
    <source>
        <dbReference type="ARBA" id="ARBA00023136"/>
    </source>
</evidence>
<feature type="transmembrane region" description="Helical" evidence="7">
    <location>
        <begin position="5"/>
        <end position="25"/>
    </location>
</feature>
<dbReference type="AlphaFoldDB" id="A0A0B1R9I2"/>
<reference evidence="8 9" key="1">
    <citation type="submission" date="2014-11" db="EMBL/GenBank/DDBJ databases">
        <title>Genome sequencing of Pantoea rodasii ND03.</title>
        <authorList>
            <person name="Muhamad Yunos N.Y."/>
            <person name="Chan K.-G."/>
        </authorList>
    </citation>
    <scope>NUCLEOTIDE SEQUENCE [LARGE SCALE GENOMIC DNA]</scope>
    <source>
        <strain evidence="8 9">ND03</strain>
    </source>
</reference>
<organism evidence="8 9">
    <name type="scientific">Pantoea rodasii</name>
    <dbReference type="NCBI Taxonomy" id="1076549"/>
    <lineage>
        <taxon>Bacteria</taxon>
        <taxon>Pseudomonadati</taxon>
        <taxon>Pseudomonadota</taxon>
        <taxon>Gammaproteobacteria</taxon>
        <taxon>Enterobacterales</taxon>
        <taxon>Erwiniaceae</taxon>
        <taxon>Pantoea</taxon>
    </lineage>
</organism>
<sequence length="272" mass="30167">MGFSLFRIALNAGGALGPLMATWLARYDWHYVFFMNSICALTFAITIFFFVNDVKKNQSSDSVEDVEAGWATIIKDKKYWYFLIAMFLSSIAYIQIYSSVPVALESKGFPLDSYSKILITYSVILILFELQISSFVRKYPSWIPALLGTFVLCVGVASFGITVNYGNLIILSSVIMVAGLMVSGPTMFAYPATFPLVVRGKYIAANQISFTLGNALGPVIGMYFLSVYANLIWWCCFVIAIVCCGLLYVGMKPAADKTTKAIRRSEPEEKSV</sequence>
<protein>
    <recommendedName>
        <fullName evidence="10">Major facilitator superfamily (MFS) profile domain-containing protein</fullName>
    </recommendedName>
</protein>
<dbReference type="InterPro" id="IPR011701">
    <property type="entry name" value="MFS"/>
</dbReference>
<dbReference type="InterPro" id="IPR036259">
    <property type="entry name" value="MFS_trans_sf"/>
</dbReference>
<evidence type="ECO:0000256" key="7">
    <source>
        <dbReference type="SAM" id="Phobius"/>
    </source>
</evidence>
<keyword evidence="5 7" id="KW-1133">Transmembrane helix</keyword>
<comment type="caution">
    <text evidence="8">The sequence shown here is derived from an EMBL/GenBank/DDBJ whole genome shotgun (WGS) entry which is preliminary data.</text>
</comment>
<dbReference type="PANTHER" id="PTHR23517">
    <property type="entry name" value="RESISTANCE PROTEIN MDTM, PUTATIVE-RELATED-RELATED"/>
    <property type="match status" value="1"/>
</dbReference>
<feature type="transmembrane region" description="Helical" evidence="7">
    <location>
        <begin position="169"/>
        <end position="190"/>
    </location>
</feature>
<proteinExistence type="predicted"/>
<dbReference type="GO" id="GO:0022857">
    <property type="term" value="F:transmembrane transporter activity"/>
    <property type="evidence" value="ECO:0007669"/>
    <property type="project" value="InterPro"/>
</dbReference>
<feature type="transmembrane region" description="Helical" evidence="7">
    <location>
        <begin position="31"/>
        <end position="51"/>
    </location>
</feature>
<feature type="transmembrane region" description="Helical" evidence="7">
    <location>
        <begin position="231"/>
        <end position="250"/>
    </location>
</feature>
<accession>A0A0B1R9I2</accession>
<feature type="transmembrane region" description="Helical" evidence="7">
    <location>
        <begin position="79"/>
        <end position="97"/>
    </location>
</feature>
<evidence type="ECO:0008006" key="10">
    <source>
        <dbReference type="Google" id="ProtNLM"/>
    </source>
</evidence>
<feature type="transmembrane region" description="Helical" evidence="7">
    <location>
        <begin position="202"/>
        <end position="225"/>
    </location>
</feature>
<evidence type="ECO:0000256" key="5">
    <source>
        <dbReference type="ARBA" id="ARBA00022989"/>
    </source>
</evidence>
<keyword evidence="2" id="KW-0813">Transport</keyword>
<feature type="transmembrane region" description="Helical" evidence="7">
    <location>
        <begin position="117"/>
        <end position="136"/>
    </location>
</feature>
<dbReference type="InterPro" id="IPR050171">
    <property type="entry name" value="MFS_Transporters"/>
</dbReference>
<dbReference type="SUPFAM" id="SSF103473">
    <property type="entry name" value="MFS general substrate transporter"/>
    <property type="match status" value="1"/>
</dbReference>
<keyword evidence="6 7" id="KW-0472">Membrane</keyword>
<dbReference type="GO" id="GO:0005886">
    <property type="term" value="C:plasma membrane"/>
    <property type="evidence" value="ECO:0007669"/>
    <property type="project" value="UniProtKB-SubCell"/>
</dbReference>
<comment type="subcellular location">
    <subcellularLocation>
        <location evidence="1">Cell membrane</location>
        <topology evidence="1">Multi-pass membrane protein</topology>
    </subcellularLocation>
</comment>
<evidence type="ECO:0000256" key="3">
    <source>
        <dbReference type="ARBA" id="ARBA00022475"/>
    </source>
</evidence>
<gene>
    <name evidence="8" type="ORF">QU24_04415</name>
</gene>
<dbReference type="Gene3D" id="1.20.1250.20">
    <property type="entry name" value="MFS general substrate transporter like domains"/>
    <property type="match status" value="1"/>
</dbReference>
<evidence type="ECO:0000256" key="1">
    <source>
        <dbReference type="ARBA" id="ARBA00004651"/>
    </source>
</evidence>
<evidence type="ECO:0000313" key="9">
    <source>
        <dbReference type="Proteomes" id="UP000030853"/>
    </source>
</evidence>
<dbReference type="Pfam" id="PF07690">
    <property type="entry name" value="MFS_1"/>
    <property type="match status" value="1"/>
</dbReference>
<dbReference type="EMBL" id="JTJJ01000018">
    <property type="protein sequence ID" value="KHJ69289.1"/>
    <property type="molecule type" value="Genomic_DNA"/>
</dbReference>
<evidence type="ECO:0000256" key="4">
    <source>
        <dbReference type="ARBA" id="ARBA00022692"/>
    </source>
</evidence>
<evidence type="ECO:0000313" key="8">
    <source>
        <dbReference type="EMBL" id="KHJ69289.1"/>
    </source>
</evidence>
<evidence type="ECO:0000256" key="2">
    <source>
        <dbReference type="ARBA" id="ARBA00022448"/>
    </source>
</evidence>
<feature type="transmembrane region" description="Helical" evidence="7">
    <location>
        <begin position="143"/>
        <end position="163"/>
    </location>
</feature>
<keyword evidence="4 7" id="KW-0812">Transmembrane</keyword>
<dbReference type="Proteomes" id="UP000030853">
    <property type="component" value="Unassembled WGS sequence"/>
</dbReference>
<keyword evidence="3" id="KW-1003">Cell membrane</keyword>
<dbReference type="PANTHER" id="PTHR23517:SF3">
    <property type="entry name" value="INTEGRAL MEMBRANE TRANSPORT PROTEIN"/>
    <property type="match status" value="1"/>
</dbReference>